<keyword evidence="8" id="KW-0325">Glycoprotein</keyword>
<evidence type="ECO:0000313" key="15">
    <source>
        <dbReference type="Proteomes" id="UP001249851"/>
    </source>
</evidence>
<protein>
    <submittedName>
        <fullName evidence="14">Beta-2 adrenergic receptor</fullName>
    </submittedName>
</protein>
<dbReference type="EMBL" id="JARQWQ010000026">
    <property type="protein sequence ID" value="KAK2563157.1"/>
    <property type="molecule type" value="Genomic_DNA"/>
</dbReference>
<evidence type="ECO:0000256" key="3">
    <source>
        <dbReference type="ARBA" id="ARBA00022692"/>
    </source>
</evidence>
<dbReference type="GO" id="GO:0005886">
    <property type="term" value="C:plasma membrane"/>
    <property type="evidence" value="ECO:0007669"/>
    <property type="project" value="UniProtKB-SubCell"/>
</dbReference>
<comment type="subcellular location">
    <subcellularLocation>
        <location evidence="1">Cell membrane</location>
        <topology evidence="1">Multi-pass membrane protein</topology>
    </subcellularLocation>
</comment>
<proteinExistence type="inferred from homology"/>
<comment type="caution">
    <text evidence="14">The sequence shown here is derived from an EMBL/GenBank/DDBJ whole genome shotgun (WGS) entry which is preliminary data.</text>
</comment>
<evidence type="ECO:0000256" key="9">
    <source>
        <dbReference type="ARBA" id="ARBA00023224"/>
    </source>
</evidence>
<feature type="transmembrane region" description="Helical" evidence="12">
    <location>
        <begin position="280"/>
        <end position="302"/>
    </location>
</feature>
<dbReference type="CDD" id="cd00637">
    <property type="entry name" value="7tm_classA_rhodopsin-like"/>
    <property type="match status" value="1"/>
</dbReference>
<keyword evidence="4 12" id="KW-1133">Transmembrane helix</keyword>
<evidence type="ECO:0000256" key="1">
    <source>
        <dbReference type="ARBA" id="ARBA00004651"/>
    </source>
</evidence>
<dbReference type="SUPFAM" id="SSF81321">
    <property type="entry name" value="Family A G protein-coupled receptor-like"/>
    <property type="match status" value="1"/>
</dbReference>
<feature type="transmembrane region" description="Helical" evidence="12">
    <location>
        <begin position="70"/>
        <end position="91"/>
    </location>
</feature>
<comment type="similarity">
    <text evidence="10">Belongs to the G-protein coupled receptor 1 family.</text>
</comment>
<dbReference type="PANTHER" id="PTHR24246">
    <property type="entry name" value="OLFACTORY RECEPTOR AND ADENOSINE RECEPTOR"/>
    <property type="match status" value="1"/>
</dbReference>
<feature type="transmembrane region" description="Helical" evidence="12">
    <location>
        <begin position="146"/>
        <end position="168"/>
    </location>
</feature>
<feature type="compositionally biased region" description="Polar residues" evidence="11">
    <location>
        <begin position="1"/>
        <end position="18"/>
    </location>
</feature>
<evidence type="ECO:0000256" key="12">
    <source>
        <dbReference type="SAM" id="Phobius"/>
    </source>
</evidence>
<dbReference type="Pfam" id="PF00001">
    <property type="entry name" value="7tm_1"/>
    <property type="match status" value="1"/>
</dbReference>
<keyword evidence="6 12" id="KW-0472">Membrane</keyword>
<keyword evidence="15" id="KW-1185">Reference proteome</keyword>
<feature type="transmembrane region" description="Helical" evidence="12">
    <location>
        <begin position="188"/>
        <end position="213"/>
    </location>
</feature>
<evidence type="ECO:0000256" key="5">
    <source>
        <dbReference type="ARBA" id="ARBA00023040"/>
    </source>
</evidence>
<sequence>MSQSEEMGSNRTQQPGNDSQEESDDETHIPTFSAQADIVGILLALLIVVFNTLVFILIAKKRSLRTTTNYFLIGLAASDLLTGLTSLPVAITCNIYQENWVCFSTIYIWMFTSFLTLSHILAVTADRFIAIMFSLRYTQIVTKRRCIFALCCVWSSSLAFSLLQFWWQKPTDFDPNERLAQKYKSKEFAFNVACFVIYLAMPVVFMTITYSVIFSEIRRQNRRQNLNVPADLQAQCRRRKREWKAITIFLAMFFTYILSWLPFFLLRYEQNEENLNLPDWAMYVLGYARFVSSLLNPCIYIFGKHDFRKAWETLLSFKHSQRDRGRSDLIMIMSSQV</sequence>
<feature type="transmembrane region" description="Helical" evidence="12">
    <location>
        <begin position="38"/>
        <end position="58"/>
    </location>
</feature>
<dbReference type="SMART" id="SM01381">
    <property type="entry name" value="7TM_GPCR_Srsx"/>
    <property type="match status" value="1"/>
</dbReference>
<dbReference type="Gene3D" id="1.20.1070.10">
    <property type="entry name" value="Rhodopsin 7-helix transmembrane proteins"/>
    <property type="match status" value="1"/>
</dbReference>
<reference evidence="14" key="1">
    <citation type="journal article" date="2023" name="G3 (Bethesda)">
        <title>Whole genome assembly and annotation of the endangered Caribbean coral Acropora cervicornis.</title>
        <authorList>
            <person name="Selwyn J.D."/>
            <person name="Vollmer S.V."/>
        </authorList>
    </citation>
    <scope>NUCLEOTIDE SEQUENCE</scope>
    <source>
        <strain evidence="14">K2</strain>
    </source>
</reference>
<feature type="transmembrane region" description="Helical" evidence="12">
    <location>
        <begin position="245"/>
        <end position="268"/>
    </location>
</feature>
<reference evidence="14" key="2">
    <citation type="journal article" date="2023" name="Science">
        <title>Genomic signatures of disease resistance in endangered staghorn corals.</title>
        <authorList>
            <person name="Vollmer S.V."/>
            <person name="Selwyn J.D."/>
            <person name="Despard B.A."/>
            <person name="Roesel C.L."/>
        </authorList>
    </citation>
    <scope>NUCLEOTIDE SEQUENCE</scope>
    <source>
        <strain evidence="14">K2</strain>
    </source>
</reference>
<dbReference type="PROSITE" id="PS00237">
    <property type="entry name" value="G_PROTEIN_RECEP_F1_1"/>
    <property type="match status" value="1"/>
</dbReference>
<dbReference type="AlphaFoldDB" id="A0AAD9QKZ6"/>
<dbReference type="InterPro" id="IPR017452">
    <property type="entry name" value="GPCR_Rhodpsn_7TM"/>
</dbReference>
<gene>
    <name evidence="14" type="ORF">P5673_013507</name>
</gene>
<dbReference type="PRINTS" id="PR00237">
    <property type="entry name" value="GPCRRHODOPSN"/>
</dbReference>
<evidence type="ECO:0000256" key="10">
    <source>
        <dbReference type="RuleBase" id="RU000688"/>
    </source>
</evidence>
<evidence type="ECO:0000256" key="4">
    <source>
        <dbReference type="ARBA" id="ARBA00022989"/>
    </source>
</evidence>
<dbReference type="InterPro" id="IPR000276">
    <property type="entry name" value="GPCR_Rhodpsn"/>
</dbReference>
<evidence type="ECO:0000256" key="6">
    <source>
        <dbReference type="ARBA" id="ARBA00023136"/>
    </source>
</evidence>
<feature type="region of interest" description="Disordered" evidence="11">
    <location>
        <begin position="1"/>
        <end position="26"/>
    </location>
</feature>
<evidence type="ECO:0000256" key="2">
    <source>
        <dbReference type="ARBA" id="ARBA00022475"/>
    </source>
</evidence>
<keyword evidence="7 10" id="KW-0675">Receptor</keyword>
<keyword evidence="5 10" id="KW-0297">G-protein coupled receptor</keyword>
<dbReference type="GO" id="GO:0004930">
    <property type="term" value="F:G protein-coupled receptor activity"/>
    <property type="evidence" value="ECO:0007669"/>
    <property type="project" value="UniProtKB-KW"/>
</dbReference>
<keyword evidence="2" id="KW-1003">Cell membrane</keyword>
<evidence type="ECO:0000256" key="11">
    <source>
        <dbReference type="SAM" id="MobiDB-lite"/>
    </source>
</evidence>
<keyword evidence="3 10" id="KW-0812">Transmembrane</keyword>
<dbReference type="Proteomes" id="UP001249851">
    <property type="component" value="Unassembled WGS sequence"/>
</dbReference>
<accession>A0AAD9QKZ6</accession>
<evidence type="ECO:0000256" key="8">
    <source>
        <dbReference type="ARBA" id="ARBA00023180"/>
    </source>
</evidence>
<evidence type="ECO:0000259" key="13">
    <source>
        <dbReference type="PROSITE" id="PS50262"/>
    </source>
</evidence>
<dbReference type="PROSITE" id="PS50262">
    <property type="entry name" value="G_PROTEIN_RECEP_F1_2"/>
    <property type="match status" value="1"/>
</dbReference>
<feature type="domain" description="G-protein coupled receptors family 1 profile" evidence="13">
    <location>
        <begin position="50"/>
        <end position="300"/>
    </location>
</feature>
<organism evidence="14 15">
    <name type="scientific">Acropora cervicornis</name>
    <name type="common">Staghorn coral</name>
    <dbReference type="NCBI Taxonomy" id="6130"/>
    <lineage>
        <taxon>Eukaryota</taxon>
        <taxon>Metazoa</taxon>
        <taxon>Cnidaria</taxon>
        <taxon>Anthozoa</taxon>
        <taxon>Hexacorallia</taxon>
        <taxon>Scleractinia</taxon>
        <taxon>Astrocoeniina</taxon>
        <taxon>Acroporidae</taxon>
        <taxon>Acropora</taxon>
    </lineage>
</organism>
<dbReference type="PANTHER" id="PTHR24246:SF27">
    <property type="entry name" value="ADENOSINE RECEPTOR, ISOFORM A"/>
    <property type="match status" value="1"/>
</dbReference>
<keyword evidence="9 10" id="KW-0807">Transducer</keyword>
<evidence type="ECO:0000313" key="14">
    <source>
        <dbReference type="EMBL" id="KAK2563157.1"/>
    </source>
</evidence>
<name>A0AAD9QKZ6_ACRCE</name>
<feature type="transmembrane region" description="Helical" evidence="12">
    <location>
        <begin position="106"/>
        <end position="125"/>
    </location>
</feature>
<evidence type="ECO:0000256" key="7">
    <source>
        <dbReference type="ARBA" id="ARBA00023170"/>
    </source>
</evidence>